<comment type="subcellular location">
    <subcellularLocation>
        <location evidence="1">Membrane</location>
        <topology evidence="1">Multi-pass membrane protein</topology>
    </subcellularLocation>
</comment>
<feature type="transmembrane region" description="Helical" evidence="6">
    <location>
        <begin position="74"/>
        <end position="92"/>
    </location>
</feature>
<evidence type="ECO:0000256" key="4">
    <source>
        <dbReference type="ARBA" id="ARBA00022989"/>
    </source>
</evidence>
<keyword evidence="8" id="KW-1185">Reference proteome</keyword>
<dbReference type="InterPro" id="IPR042127">
    <property type="entry name" value="TMEM45"/>
</dbReference>
<evidence type="ECO:0000256" key="1">
    <source>
        <dbReference type="ARBA" id="ARBA00004141"/>
    </source>
</evidence>
<evidence type="ECO:0000256" key="3">
    <source>
        <dbReference type="ARBA" id="ARBA00022692"/>
    </source>
</evidence>
<dbReference type="PANTHER" id="PTHR16007">
    <property type="entry name" value="EPIDIDYMAL MEMBRANE PROTEIN E9-RELATED"/>
    <property type="match status" value="1"/>
</dbReference>
<evidence type="ECO:0000256" key="2">
    <source>
        <dbReference type="ARBA" id="ARBA00006948"/>
    </source>
</evidence>
<dbReference type="Proteomes" id="UP000017246">
    <property type="component" value="Unassembled WGS sequence"/>
</dbReference>
<dbReference type="eggNOG" id="ENOG502QU0J">
    <property type="taxonomic scope" value="Eukaryota"/>
</dbReference>
<reference evidence="7" key="2">
    <citation type="submission" date="2015-11" db="EMBL/GenBank/DDBJ databases">
        <authorList>
            <person name="Zhang Y."/>
            <person name="Guo Z."/>
        </authorList>
    </citation>
    <scope>NUCLEOTIDE SEQUENCE</scope>
</reference>
<feature type="transmembrane region" description="Helical" evidence="6">
    <location>
        <begin position="135"/>
        <end position="155"/>
    </location>
</feature>
<gene>
    <name evidence="7" type="ORF">EmuJ_000558300</name>
</gene>
<comment type="similarity">
    <text evidence="2">Belongs to the TMEM45 family.</text>
</comment>
<protein>
    <submittedName>
        <fullName evidence="7">Transmembrane protein 45B</fullName>
    </submittedName>
</protein>
<evidence type="ECO:0000256" key="6">
    <source>
        <dbReference type="SAM" id="Phobius"/>
    </source>
</evidence>
<dbReference type="GO" id="GO:0016020">
    <property type="term" value="C:membrane"/>
    <property type="evidence" value="ECO:0007669"/>
    <property type="project" value="UniProtKB-SubCell"/>
</dbReference>
<name>A0A068Y156_ECHMU</name>
<feature type="transmembrane region" description="Helical" evidence="6">
    <location>
        <begin position="196"/>
        <end position="216"/>
    </location>
</feature>
<dbReference type="InterPro" id="IPR006904">
    <property type="entry name" value="DUF716"/>
</dbReference>
<feature type="transmembrane region" description="Helical" evidence="6">
    <location>
        <begin position="104"/>
        <end position="123"/>
    </location>
</feature>
<accession>A0A068Y156</accession>
<dbReference type="PANTHER" id="PTHR16007:SF15">
    <property type="entry name" value="TRANSMEMBRANE PROTEIN 45B"/>
    <property type="match status" value="1"/>
</dbReference>
<keyword evidence="3 6" id="KW-0812">Transmembrane</keyword>
<feature type="transmembrane region" description="Helical" evidence="6">
    <location>
        <begin position="6"/>
        <end position="26"/>
    </location>
</feature>
<dbReference type="Pfam" id="PF04819">
    <property type="entry name" value="DUF716"/>
    <property type="match status" value="1"/>
</dbReference>
<evidence type="ECO:0000256" key="5">
    <source>
        <dbReference type="ARBA" id="ARBA00023136"/>
    </source>
</evidence>
<evidence type="ECO:0000313" key="8">
    <source>
        <dbReference type="Proteomes" id="UP000017246"/>
    </source>
</evidence>
<evidence type="ECO:0000313" key="7">
    <source>
        <dbReference type="EMBL" id="CDS38235.1"/>
    </source>
</evidence>
<dbReference type="AlphaFoldDB" id="A0A068Y156"/>
<dbReference type="OMA" id="SWYLSAT"/>
<keyword evidence="5 6" id="KW-0472">Membrane</keyword>
<dbReference type="OrthoDB" id="551896at2759"/>
<organism evidence="7 8">
    <name type="scientific">Echinococcus multilocularis</name>
    <name type="common">Fox tapeworm</name>
    <dbReference type="NCBI Taxonomy" id="6211"/>
    <lineage>
        <taxon>Eukaryota</taxon>
        <taxon>Metazoa</taxon>
        <taxon>Spiralia</taxon>
        <taxon>Lophotrochozoa</taxon>
        <taxon>Platyhelminthes</taxon>
        <taxon>Cestoda</taxon>
        <taxon>Eucestoda</taxon>
        <taxon>Cyclophyllidea</taxon>
        <taxon>Taeniidae</taxon>
        <taxon>Echinococcus</taxon>
    </lineage>
</organism>
<proteinExistence type="inferred from homology"/>
<sequence>MGTFAGHALPGSFFLMFGIWSTIFQLKKYYRRKKYELGFSGYPEPVYKNQFTTPIRCSERGCCCKGGEFPLDSLLKVSCCGIGIIGEVYTGFHDGKFTYLTNAQHSTMFAMFMLAGIFELLNFYKIFSFFRCCDYFFNFLAIVTECVLFAFHLHGRTPTDIYVHTILIYVLIVLIVVGLCEVVFLHSLTAGLLRSVIIIAQGSWFWQVGAILYPPLPSLPAWDELAIESIPRSTNIFIWHVICVFGFVCLTAAIMGIPLRNPPANASVNRADQRRLLAEEGDVDSDNSGSETEILEMRQWKTNY</sequence>
<dbReference type="EMBL" id="LN902847">
    <property type="protein sequence ID" value="CDS38235.1"/>
    <property type="molecule type" value="Genomic_DNA"/>
</dbReference>
<feature type="transmembrane region" description="Helical" evidence="6">
    <location>
        <begin position="236"/>
        <end position="257"/>
    </location>
</feature>
<keyword evidence="4 6" id="KW-1133">Transmembrane helix</keyword>
<reference evidence="7" key="1">
    <citation type="journal article" date="2013" name="Nature">
        <title>The genomes of four tapeworm species reveal adaptations to parasitism.</title>
        <authorList>
            <person name="Tsai I.J."/>
            <person name="Zarowiecki M."/>
            <person name="Holroyd N."/>
            <person name="Garciarrubio A."/>
            <person name="Sanchez-Flores A."/>
            <person name="Brooks K.L."/>
            <person name="Tracey A."/>
            <person name="Bobes R.J."/>
            <person name="Fragoso G."/>
            <person name="Sciutto E."/>
            <person name="Aslett M."/>
            <person name="Beasley H."/>
            <person name="Bennett H.M."/>
            <person name="Cai J."/>
            <person name="Camicia F."/>
            <person name="Clark R."/>
            <person name="Cucher M."/>
            <person name="De Silva N."/>
            <person name="Day T.A."/>
            <person name="Deplazes P."/>
            <person name="Estrada K."/>
            <person name="Fernandez C."/>
            <person name="Holland P.W."/>
            <person name="Hou J."/>
            <person name="Hu S."/>
            <person name="Huckvale T."/>
            <person name="Hung S.S."/>
            <person name="Kamenetzky L."/>
            <person name="Keane J.A."/>
            <person name="Kiss F."/>
            <person name="Koziol U."/>
            <person name="Lambert O."/>
            <person name="Liu K."/>
            <person name="Luo X."/>
            <person name="Luo Y."/>
            <person name="Macchiaroli N."/>
            <person name="Nichol S."/>
            <person name="Paps J."/>
            <person name="Parkinson J."/>
            <person name="Pouchkina-Stantcheva N."/>
            <person name="Riddiford N."/>
            <person name="Rosenzvit M."/>
            <person name="Salinas G."/>
            <person name="Wasmuth J.D."/>
            <person name="Zamanian M."/>
            <person name="Zheng Y."/>
            <person name="Cai X."/>
            <person name="Soberon X."/>
            <person name="Olson P.D."/>
            <person name="Laclette J.P."/>
            <person name="Brehm K."/>
            <person name="Berriman M."/>
            <person name="Garciarrubio A."/>
            <person name="Bobes R.J."/>
            <person name="Fragoso G."/>
            <person name="Sanchez-Flores A."/>
            <person name="Estrada K."/>
            <person name="Cevallos M.A."/>
            <person name="Morett E."/>
            <person name="Gonzalez V."/>
            <person name="Portillo T."/>
            <person name="Ochoa-Leyva A."/>
            <person name="Jose M.V."/>
            <person name="Sciutto E."/>
            <person name="Landa A."/>
            <person name="Jimenez L."/>
            <person name="Valdes V."/>
            <person name="Carrero J.C."/>
            <person name="Larralde C."/>
            <person name="Morales-Montor J."/>
            <person name="Limon-Lason J."/>
            <person name="Soberon X."/>
            <person name="Laclette J.P."/>
        </authorList>
    </citation>
    <scope>NUCLEOTIDE SEQUENCE [LARGE SCALE GENOMIC DNA]</scope>
</reference>
<feature type="transmembrane region" description="Helical" evidence="6">
    <location>
        <begin position="161"/>
        <end position="184"/>
    </location>
</feature>